<dbReference type="InterPro" id="IPR033469">
    <property type="entry name" value="CYTH-like_dom_sf"/>
</dbReference>
<accession>A0A0H2UUJ0</accession>
<dbReference type="SUPFAM" id="SSF55154">
    <property type="entry name" value="CYTH-like phosphatases"/>
    <property type="match status" value="1"/>
</dbReference>
<evidence type="ECO:0000313" key="3">
    <source>
        <dbReference type="Proteomes" id="UP000000564"/>
    </source>
</evidence>
<dbReference type="Gene3D" id="2.40.320.10">
    <property type="entry name" value="Hypothetical Protein Pfu-838710-001"/>
    <property type="match status" value="1"/>
</dbReference>
<gene>
    <name evidence="2" type="ordered locus">SpyM3_0783</name>
</gene>
<feature type="domain" description="CYTH" evidence="1">
    <location>
        <begin position="3"/>
        <end position="189"/>
    </location>
</feature>
<dbReference type="AlphaFoldDB" id="A0A0H2UUJ0"/>
<organism evidence="2 3">
    <name type="scientific">Streptococcus pyogenes serotype M3 (strain ATCC BAA-595 / MGAS315)</name>
    <dbReference type="NCBI Taxonomy" id="198466"/>
    <lineage>
        <taxon>Bacteria</taxon>
        <taxon>Bacillati</taxon>
        <taxon>Bacillota</taxon>
        <taxon>Bacilli</taxon>
        <taxon>Lactobacillales</taxon>
        <taxon>Streptococcaceae</taxon>
        <taxon>Streptococcus</taxon>
    </lineage>
</organism>
<dbReference type="Proteomes" id="UP000000564">
    <property type="component" value="Chromosome"/>
</dbReference>
<sequence length="192" mass="21967">MTNLEIEYKTLLTKNEYNRLLSQMKHVTPVTQTNYYIDTKAFDLKANKMSLRIRTFANSAELTLKVPEKVGNREYNVPLFLEQAKDMIKHGNLPESTALDIIISKGIKPSALVTFGNLTTVRRETVIPIGKLALDYNLYANTKDYELELEVSDALQGKIDFDSFLSEHHIAFKYAKSKVARCINTLKKFNDK</sequence>
<proteinExistence type="predicted"/>
<protein>
    <recommendedName>
        <fullName evidence="1">CYTH domain-containing protein</fullName>
    </recommendedName>
</protein>
<dbReference type="HOGENOM" id="CLU_088898_1_0_9"/>
<dbReference type="PIRSF" id="PIRSF012526">
    <property type="entry name" value="CYTH_UCP012526"/>
    <property type="match status" value="1"/>
</dbReference>
<dbReference type="InterPro" id="IPR023577">
    <property type="entry name" value="CYTH_domain"/>
</dbReference>
<dbReference type="KEGG" id="spg:SpyM3_0783"/>
<dbReference type="SMART" id="SM01118">
    <property type="entry name" value="CYTH"/>
    <property type="match status" value="1"/>
</dbReference>
<evidence type="ECO:0000313" key="2">
    <source>
        <dbReference type="EMBL" id="AAM79390.1"/>
    </source>
</evidence>
<dbReference type="CDD" id="cd07762">
    <property type="entry name" value="CYTH-like_Pase_1"/>
    <property type="match status" value="1"/>
</dbReference>
<dbReference type="EMBL" id="AE014074">
    <property type="protein sequence ID" value="AAM79390.1"/>
    <property type="molecule type" value="Genomic_DNA"/>
</dbReference>
<evidence type="ECO:0000259" key="1">
    <source>
        <dbReference type="PROSITE" id="PS51707"/>
    </source>
</evidence>
<dbReference type="RefSeq" id="WP_002989824.1">
    <property type="nucleotide sequence ID" value="NC_004070.1"/>
</dbReference>
<dbReference type="Pfam" id="PF01928">
    <property type="entry name" value="CYTH"/>
    <property type="match status" value="1"/>
</dbReference>
<reference evidence="2 3" key="1">
    <citation type="journal article" date="2002" name="Proc. Natl. Acad. Sci. U.S.A.">
        <title>Genome sequence of a serotype M3 strain of group A Streptococcus: phage-encoded toxins, the high-virulence phenotype, and clone emergence.</title>
        <authorList>
            <person name="Beres S.B."/>
            <person name="Sylva G.L."/>
            <person name="Barbian K.D."/>
            <person name="Lei B."/>
            <person name="Hoff J.S."/>
            <person name="Mammarella N.D."/>
            <person name="Liu M.Y."/>
            <person name="Smoot J.C."/>
            <person name="Porcella S.F."/>
            <person name="Parkins L.D."/>
            <person name="Campbell D.S."/>
            <person name="Smith T.M."/>
            <person name="McCormick J.K."/>
            <person name="Leung D.Y."/>
            <person name="Schlievert P.M."/>
            <person name="Musser J.M."/>
        </authorList>
    </citation>
    <scope>NUCLEOTIDE SEQUENCE [LARGE SCALE GENOMIC DNA]</scope>
    <source>
        <strain evidence="3">ATCC BAA-595 / MGAS315</strain>
    </source>
</reference>
<dbReference type="InterPro" id="IPR009195">
    <property type="entry name" value="Uncharacterised_YjbK"/>
</dbReference>
<dbReference type="PROSITE" id="PS51707">
    <property type="entry name" value="CYTH"/>
    <property type="match status" value="1"/>
</dbReference>
<name>A0A0H2UUJ0_STRP3</name>